<feature type="compositionally biased region" description="Polar residues" evidence="1">
    <location>
        <begin position="110"/>
        <end position="126"/>
    </location>
</feature>
<feature type="compositionally biased region" description="Basic and acidic residues" evidence="1">
    <location>
        <begin position="227"/>
        <end position="238"/>
    </location>
</feature>
<dbReference type="EMBL" id="BKCJ010004834">
    <property type="protein sequence ID" value="GEU63370.1"/>
    <property type="molecule type" value="Genomic_DNA"/>
</dbReference>
<dbReference type="AlphaFoldDB" id="A0A6L2LQ73"/>
<feature type="region of interest" description="Disordered" evidence="1">
    <location>
        <begin position="217"/>
        <end position="238"/>
    </location>
</feature>
<accession>A0A6L2LQ73</accession>
<proteinExistence type="predicted"/>
<comment type="caution">
    <text evidence="2">The sequence shown here is derived from an EMBL/GenBank/DDBJ whole genome shotgun (WGS) entry which is preliminary data.</text>
</comment>
<organism evidence="2">
    <name type="scientific">Tanacetum cinerariifolium</name>
    <name type="common">Dalmatian daisy</name>
    <name type="synonym">Chrysanthemum cinerariifolium</name>
    <dbReference type="NCBI Taxonomy" id="118510"/>
    <lineage>
        <taxon>Eukaryota</taxon>
        <taxon>Viridiplantae</taxon>
        <taxon>Streptophyta</taxon>
        <taxon>Embryophyta</taxon>
        <taxon>Tracheophyta</taxon>
        <taxon>Spermatophyta</taxon>
        <taxon>Magnoliopsida</taxon>
        <taxon>eudicotyledons</taxon>
        <taxon>Gunneridae</taxon>
        <taxon>Pentapetalae</taxon>
        <taxon>asterids</taxon>
        <taxon>campanulids</taxon>
        <taxon>Asterales</taxon>
        <taxon>Asteraceae</taxon>
        <taxon>Asteroideae</taxon>
        <taxon>Anthemideae</taxon>
        <taxon>Anthemidinae</taxon>
        <taxon>Tanacetum</taxon>
    </lineage>
</organism>
<protein>
    <submittedName>
        <fullName evidence="2">Uncharacterized protein</fullName>
    </submittedName>
</protein>
<name>A0A6L2LQ73_TANCI</name>
<gene>
    <name evidence="2" type="ORF">Tci_035348</name>
</gene>
<sequence>MQNPKDSLDPTTAMNMALALMAKAFKFNTIPTNNNQRSLLIPLQNDRNQVGKNAVQNLADLDEIEEVNANCILMANLQQASTSGTQGDKAPVYDSGGSAELLNLIPKPPQVQQNDSNVTSAVSSMEQGEGTVEQHHVPQKVNKTNDLSNPVTSNSMPTTKESNVVNNEKLIAPEIFRINHFKAFRVNNFVPNKHVKASVKTKPITISQPHVITKEDVNSNTCGFSPKDIDNTTRTRRP</sequence>
<evidence type="ECO:0000256" key="1">
    <source>
        <dbReference type="SAM" id="MobiDB-lite"/>
    </source>
</evidence>
<feature type="region of interest" description="Disordered" evidence="1">
    <location>
        <begin position="108"/>
        <end position="135"/>
    </location>
</feature>
<evidence type="ECO:0000313" key="2">
    <source>
        <dbReference type="EMBL" id="GEU63370.1"/>
    </source>
</evidence>
<reference evidence="2" key="1">
    <citation type="journal article" date="2019" name="Sci. Rep.">
        <title>Draft genome of Tanacetum cinerariifolium, the natural source of mosquito coil.</title>
        <authorList>
            <person name="Yamashiro T."/>
            <person name="Shiraishi A."/>
            <person name="Satake H."/>
            <person name="Nakayama K."/>
        </authorList>
    </citation>
    <scope>NUCLEOTIDE SEQUENCE</scope>
</reference>